<sequence>MLDTRFKRPIGDAGNAASYAIPARIEVIAGAGSPDIVRNGRPLPGLVEAFKEKARKLEREGACALTSTCGFLATIQKEMEETVSIPVMLSALCLYTDIRSKHPEGPIGILTASARSLGADVLKAANIRPEDVIIRGMEDCPAFATAILGAKQEQSLKLDRTAIEADIICKAQDMLAHHPDLAAFLLECGNLPPYQQTIGKATGKPVYSILDGVNALIKGQ</sequence>
<dbReference type="EMBL" id="FOVR01000009">
    <property type="protein sequence ID" value="SFO62942.1"/>
    <property type="molecule type" value="Genomic_DNA"/>
</dbReference>
<dbReference type="RefSeq" id="WP_139229298.1">
    <property type="nucleotide sequence ID" value="NZ_FOVR01000009.1"/>
</dbReference>
<evidence type="ECO:0000313" key="1">
    <source>
        <dbReference type="EMBL" id="SFO62942.1"/>
    </source>
</evidence>
<reference evidence="1 2" key="1">
    <citation type="submission" date="2016-10" db="EMBL/GenBank/DDBJ databases">
        <authorList>
            <person name="de Groot N.N."/>
        </authorList>
    </citation>
    <scope>NUCLEOTIDE SEQUENCE [LARGE SCALE GENOMIC DNA]</scope>
    <source>
        <strain evidence="1 2">CGMCC 1.9157</strain>
    </source>
</reference>
<name>A0A1I5IR21_9HYPH</name>
<evidence type="ECO:0000313" key="2">
    <source>
        <dbReference type="Proteomes" id="UP000199236"/>
    </source>
</evidence>
<dbReference type="OrthoDB" id="5465390at2"/>
<evidence type="ECO:0008006" key="3">
    <source>
        <dbReference type="Google" id="ProtNLM"/>
    </source>
</evidence>
<accession>A0A1I5IR21</accession>
<organism evidence="1 2">
    <name type="scientific">Cohaesibacter marisflavi</name>
    <dbReference type="NCBI Taxonomy" id="655353"/>
    <lineage>
        <taxon>Bacteria</taxon>
        <taxon>Pseudomonadati</taxon>
        <taxon>Pseudomonadota</taxon>
        <taxon>Alphaproteobacteria</taxon>
        <taxon>Hyphomicrobiales</taxon>
        <taxon>Cohaesibacteraceae</taxon>
    </lineage>
</organism>
<protein>
    <recommendedName>
        <fullName evidence="3">Aspartate/glutamate racemase family protein</fullName>
    </recommendedName>
</protein>
<proteinExistence type="predicted"/>
<dbReference type="AlphaFoldDB" id="A0A1I5IR21"/>
<keyword evidence="2" id="KW-1185">Reference proteome</keyword>
<gene>
    <name evidence="1" type="ORF">SAMN04488056_109155</name>
</gene>
<dbReference type="Proteomes" id="UP000199236">
    <property type="component" value="Unassembled WGS sequence"/>
</dbReference>
<dbReference type="STRING" id="655353.SAMN04488056_109155"/>